<evidence type="ECO:0000313" key="3">
    <source>
        <dbReference type="Proteomes" id="UP000241769"/>
    </source>
</evidence>
<dbReference type="Proteomes" id="UP000241769">
    <property type="component" value="Unassembled WGS sequence"/>
</dbReference>
<dbReference type="PANTHER" id="PTHR45737:SF6">
    <property type="entry name" value="VON WILLEBRAND FACTOR A DOMAIN-CONTAINING PROTEIN 5A"/>
    <property type="match status" value="1"/>
</dbReference>
<comment type="caution">
    <text evidence="2">The sequence shown here is derived from an EMBL/GenBank/DDBJ whole genome shotgun (WGS) entry which is preliminary data.</text>
</comment>
<evidence type="ECO:0000313" key="2">
    <source>
        <dbReference type="EMBL" id="PRP79148.1"/>
    </source>
</evidence>
<accession>A0A2P6N5D3</accession>
<dbReference type="SMART" id="SM00609">
    <property type="entry name" value="VIT"/>
    <property type="match status" value="1"/>
</dbReference>
<name>A0A2P6N5D3_9EUKA</name>
<dbReference type="InterPro" id="IPR013694">
    <property type="entry name" value="VIT"/>
</dbReference>
<dbReference type="EMBL" id="MDYQ01000195">
    <property type="protein sequence ID" value="PRP79148.1"/>
    <property type="molecule type" value="Genomic_DNA"/>
</dbReference>
<organism evidence="2 3">
    <name type="scientific">Planoprotostelium fungivorum</name>
    <dbReference type="NCBI Taxonomy" id="1890364"/>
    <lineage>
        <taxon>Eukaryota</taxon>
        <taxon>Amoebozoa</taxon>
        <taxon>Evosea</taxon>
        <taxon>Variosea</taxon>
        <taxon>Cavosteliida</taxon>
        <taxon>Cavosteliaceae</taxon>
        <taxon>Planoprotostelium</taxon>
    </lineage>
</organism>
<sequence>MSLIGSLLTFTRRGLGQHLKSVSSSIHATIRDLTSAVTLTQEFTNDSDGPQDIIYRFQMHSKITISDFCAEIDGRKVHGLLKRIKEVDIEYEDAVTSGYQAFLSRKWSQQDIFEVSLGNISAGKSVRLHLSYLDFSADIITPSHCLSINSNQPIQIRGNKVKSRVIPRLEFTLEISSEGYRPDLLYVEVDEIGDYYLLSRMLEDTEGVTIGHDSAMRDIAEELEDRRLILDVSGTSTRCSEKETIIKRSTLLMEGSEEIQSAEKKKEMIRISFSTGVLCPYTAFIAVDRDSAHHMDQPVRCIQIEDIVRHPIRNPLLQRVSAKKERKHFDSADWAVQSTSTFTNVRDIMCHQHVSGFFEKKVLACLDLREERVMELVPVEGTEATMMFITAIVMIYLERRCRDQKKEWMVGIEKARDWMRRTAEMMHEKEEKWFVAAEALVFSK</sequence>
<dbReference type="OrthoDB" id="1729737at2759"/>
<keyword evidence="3" id="KW-1185">Reference proteome</keyword>
<dbReference type="Pfam" id="PF08487">
    <property type="entry name" value="VIT"/>
    <property type="match status" value="1"/>
</dbReference>
<reference evidence="2 3" key="1">
    <citation type="journal article" date="2018" name="Genome Biol. Evol.">
        <title>Multiple Roots of Fruiting Body Formation in Amoebozoa.</title>
        <authorList>
            <person name="Hillmann F."/>
            <person name="Forbes G."/>
            <person name="Novohradska S."/>
            <person name="Ferling I."/>
            <person name="Riege K."/>
            <person name="Groth M."/>
            <person name="Westermann M."/>
            <person name="Marz M."/>
            <person name="Spaller T."/>
            <person name="Winckler T."/>
            <person name="Schaap P."/>
            <person name="Glockner G."/>
        </authorList>
    </citation>
    <scope>NUCLEOTIDE SEQUENCE [LARGE SCALE GENOMIC DNA]</scope>
    <source>
        <strain evidence="2 3">Jena</strain>
    </source>
</reference>
<dbReference type="PROSITE" id="PS51468">
    <property type="entry name" value="VIT"/>
    <property type="match status" value="1"/>
</dbReference>
<protein>
    <submittedName>
        <fullName evidence="2">von Willebrand factor A domain-containing protein 5A-like</fullName>
    </submittedName>
</protein>
<dbReference type="PANTHER" id="PTHR45737">
    <property type="entry name" value="VON WILLEBRAND FACTOR A DOMAIN-CONTAINING PROTEIN 5A"/>
    <property type="match status" value="1"/>
</dbReference>
<gene>
    <name evidence="2" type="ORF">PROFUN_13098</name>
</gene>
<dbReference type="STRING" id="1890364.A0A2P6N5D3"/>
<evidence type="ECO:0000259" key="1">
    <source>
        <dbReference type="PROSITE" id="PS51468"/>
    </source>
</evidence>
<proteinExistence type="predicted"/>
<feature type="domain" description="VIT" evidence="1">
    <location>
        <begin position="5"/>
        <end position="134"/>
    </location>
</feature>
<dbReference type="AlphaFoldDB" id="A0A2P6N5D3"/>
<dbReference type="InParanoid" id="A0A2P6N5D3"/>